<dbReference type="Proteomes" id="UP000011615">
    <property type="component" value="Unassembled WGS sequence"/>
</dbReference>
<keyword evidence="1" id="KW-0472">Membrane</keyword>
<dbReference type="PATRIC" id="fig|1230457.4.peg.3245"/>
<name>M0C1E9_9EURY</name>
<protein>
    <submittedName>
        <fullName evidence="2">Uncharacterized protein</fullName>
    </submittedName>
</protein>
<dbReference type="AlphaFoldDB" id="M0C1E9"/>
<feature type="transmembrane region" description="Helical" evidence="1">
    <location>
        <begin position="33"/>
        <end position="55"/>
    </location>
</feature>
<dbReference type="STRING" id="1230457.C476_16180"/>
<dbReference type="OrthoDB" id="28575at2157"/>
<keyword evidence="3" id="KW-1185">Reference proteome</keyword>
<keyword evidence="1" id="KW-1133">Transmembrane helix</keyword>
<proteinExistence type="predicted"/>
<dbReference type="EMBL" id="AOIT01000066">
    <property type="protein sequence ID" value="ELZ17091.1"/>
    <property type="molecule type" value="Genomic_DNA"/>
</dbReference>
<evidence type="ECO:0000256" key="1">
    <source>
        <dbReference type="SAM" id="Phobius"/>
    </source>
</evidence>
<accession>M0C1E9</accession>
<dbReference type="RefSeq" id="WP_008014772.1">
    <property type="nucleotide sequence ID" value="NZ_AOIT01000066.1"/>
</dbReference>
<evidence type="ECO:0000313" key="3">
    <source>
        <dbReference type="Proteomes" id="UP000011615"/>
    </source>
</evidence>
<comment type="caution">
    <text evidence="2">The sequence shown here is derived from an EMBL/GenBank/DDBJ whole genome shotgun (WGS) entry which is preliminary data.</text>
</comment>
<gene>
    <name evidence="2" type="ORF">C476_16180</name>
</gene>
<reference evidence="2 3" key="1">
    <citation type="journal article" date="2014" name="PLoS Genet.">
        <title>Phylogenetically driven sequencing of extremely halophilic archaea reveals strategies for static and dynamic osmo-response.</title>
        <authorList>
            <person name="Becker E.A."/>
            <person name="Seitzer P.M."/>
            <person name="Tritt A."/>
            <person name="Larsen D."/>
            <person name="Krusor M."/>
            <person name="Yao A.I."/>
            <person name="Wu D."/>
            <person name="Madern D."/>
            <person name="Eisen J.A."/>
            <person name="Darling A.E."/>
            <person name="Facciotti M.T."/>
        </authorList>
    </citation>
    <scope>NUCLEOTIDE SEQUENCE [LARGE SCALE GENOMIC DNA]</scope>
    <source>
        <strain evidence="2 3">JCM 13563</strain>
    </source>
</reference>
<evidence type="ECO:0000313" key="2">
    <source>
        <dbReference type="EMBL" id="ELZ17091.1"/>
    </source>
</evidence>
<sequence length="67" mass="6713">MVAAALLHDVFNGSAGLVVEYAPADSLALEELVASPVGAAGVLAFGLTAVGIAIFDTPLQTRRSLSS</sequence>
<organism evidence="2 3">
    <name type="scientific">Natrinema limicola JCM 13563</name>
    <dbReference type="NCBI Taxonomy" id="1230457"/>
    <lineage>
        <taxon>Archaea</taxon>
        <taxon>Methanobacteriati</taxon>
        <taxon>Methanobacteriota</taxon>
        <taxon>Stenosarchaea group</taxon>
        <taxon>Halobacteria</taxon>
        <taxon>Halobacteriales</taxon>
        <taxon>Natrialbaceae</taxon>
        <taxon>Natrinema</taxon>
    </lineage>
</organism>
<keyword evidence="1" id="KW-0812">Transmembrane</keyword>